<dbReference type="STRING" id="1408250.Q760_00625"/>
<dbReference type="GO" id="GO:0005978">
    <property type="term" value="P:glycogen biosynthetic process"/>
    <property type="evidence" value="ECO:0007669"/>
    <property type="project" value="UniProtKB-UniPathway"/>
</dbReference>
<evidence type="ECO:0000313" key="18">
    <source>
        <dbReference type="Proteomes" id="UP000029833"/>
    </source>
</evidence>
<dbReference type="GO" id="GO:0016301">
    <property type="term" value="F:kinase activity"/>
    <property type="evidence" value="ECO:0007669"/>
    <property type="project" value="UniProtKB-KW"/>
</dbReference>
<dbReference type="Proteomes" id="UP000029833">
    <property type="component" value="Unassembled WGS sequence"/>
</dbReference>
<keyword evidence="8" id="KW-0547">Nucleotide-binding</keyword>
<comment type="similarity">
    <text evidence="2">Belongs to the aminoglycoside phosphotransferase family.</text>
</comment>
<evidence type="ECO:0000256" key="2">
    <source>
        <dbReference type="ARBA" id="ARBA00006219"/>
    </source>
</evidence>
<keyword evidence="18" id="KW-1185">Reference proteome</keyword>
<dbReference type="InterPro" id="IPR040999">
    <property type="entry name" value="Mak_N_cap"/>
</dbReference>
<dbReference type="AlphaFoldDB" id="A0A0A0B6X9"/>
<gene>
    <name evidence="17" type="ORF">Q760_00625</name>
</gene>
<dbReference type="Pfam" id="PF18085">
    <property type="entry name" value="Mak_N_cap"/>
    <property type="match status" value="1"/>
</dbReference>
<dbReference type="EMBL" id="AXNT01000098">
    <property type="protein sequence ID" value="KGM01554.1"/>
    <property type="molecule type" value="Genomic_DNA"/>
</dbReference>
<dbReference type="InterPro" id="IPR011009">
    <property type="entry name" value="Kinase-like_dom_sf"/>
</dbReference>
<keyword evidence="7" id="KW-0808">Transferase</keyword>
<organism evidence="17 18">
    <name type="scientific">Cellulomonas cellasea DSM 20118</name>
    <dbReference type="NCBI Taxonomy" id="1408250"/>
    <lineage>
        <taxon>Bacteria</taxon>
        <taxon>Bacillati</taxon>
        <taxon>Actinomycetota</taxon>
        <taxon>Actinomycetes</taxon>
        <taxon>Micrococcales</taxon>
        <taxon>Cellulomonadaceae</taxon>
        <taxon>Cellulomonas</taxon>
    </lineage>
</organism>
<dbReference type="SUPFAM" id="SSF56112">
    <property type="entry name" value="Protein kinase-like (PK-like)"/>
    <property type="match status" value="1"/>
</dbReference>
<comment type="pathway">
    <text evidence="1">Glycan biosynthesis; glycogen biosynthesis.</text>
</comment>
<name>A0A0A0B6X9_9CELL</name>
<protein>
    <recommendedName>
        <fullName evidence="5">Maltokinase</fullName>
        <ecNumber evidence="4">2.7.1.175</ecNumber>
    </recommendedName>
    <alternativeName>
        <fullName evidence="13">Maltose-1-phosphate synthase</fullName>
    </alternativeName>
</protein>
<evidence type="ECO:0000256" key="3">
    <source>
        <dbReference type="ARBA" id="ARBA00011245"/>
    </source>
</evidence>
<evidence type="ECO:0000256" key="13">
    <source>
        <dbReference type="ARBA" id="ARBA00031251"/>
    </source>
</evidence>
<evidence type="ECO:0000259" key="16">
    <source>
        <dbReference type="Pfam" id="PF18085"/>
    </source>
</evidence>
<sequence length="484" mass="50666">MTMAVTDHEPTDDEVVRLLADWLPDRRWFPVKGADARLTAVGGLTLADPRGEARVRILLVRAEAPGVDTVLQVPVTMRPDRTAADDGPTPGGARPGQAGPAWIGSVGSPPMHVRDGVGDPAFLRAWMSAAEGPRPPVDAEHARVLTGEQSNTSVIIPASDPAGAPDEGPAASAESRPPGAGDATHGAAILKVFRALAPGDNPDVDVPRALARGGWVHVPRPLGWLEAQWPEDGSLVHGHLAVLSEFVDGAQDGFELACAMAERGESFADLARDLGSVVAGMHAALASALPTTDPGRADERAAATADAVRARYRWASGLVPELAQYADGVEALAARTARLTDLPAPQRIHGDLHLGQALRAHDEWFVTDFEGEPLAPVAARTRPDLALRDVAGMLRSFDYATAVGRGLETAGTGDDSWADDARAALLAGYVEASSGSAGGGAAPHTEDVLRALELDKALYEAVYEARNRPAWLSIPLRAVARLVG</sequence>
<keyword evidence="6" id="KW-0321">Glycogen metabolism</keyword>
<feature type="domain" description="Maltokinase N-terminal cap" evidence="16">
    <location>
        <begin position="22"/>
        <end position="102"/>
    </location>
</feature>
<evidence type="ECO:0000256" key="15">
    <source>
        <dbReference type="SAM" id="MobiDB-lite"/>
    </source>
</evidence>
<keyword evidence="11" id="KW-0320">Glycogen biosynthesis</keyword>
<evidence type="ECO:0000256" key="5">
    <source>
        <dbReference type="ARBA" id="ARBA00013882"/>
    </source>
</evidence>
<evidence type="ECO:0000256" key="7">
    <source>
        <dbReference type="ARBA" id="ARBA00022679"/>
    </source>
</evidence>
<evidence type="ECO:0000256" key="11">
    <source>
        <dbReference type="ARBA" id="ARBA00023056"/>
    </source>
</evidence>
<dbReference type="EC" id="2.7.1.175" evidence="4"/>
<keyword evidence="12" id="KW-0119">Carbohydrate metabolism</keyword>
<evidence type="ECO:0000256" key="1">
    <source>
        <dbReference type="ARBA" id="ARBA00004964"/>
    </source>
</evidence>
<evidence type="ECO:0000256" key="9">
    <source>
        <dbReference type="ARBA" id="ARBA00022777"/>
    </source>
</evidence>
<dbReference type="Gene3D" id="3.90.1200.10">
    <property type="match status" value="1"/>
</dbReference>
<dbReference type="UniPathway" id="UPA00164"/>
<evidence type="ECO:0000313" key="17">
    <source>
        <dbReference type="EMBL" id="KGM01554.1"/>
    </source>
</evidence>
<feature type="region of interest" description="Disordered" evidence="15">
    <location>
        <begin position="158"/>
        <end position="184"/>
    </location>
</feature>
<evidence type="ECO:0000256" key="14">
    <source>
        <dbReference type="ARBA" id="ARBA00049067"/>
    </source>
</evidence>
<proteinExistence type="inferred from homology"/>
<keyword evidence="9" id="KW-0418">Kinase</keyword>
<dbReference type="OrthoDB" id="3787729at2"/>
<evidence type="ECO:0000256" key="4">
    <source>
        <dbReference type="ARBA" id="ARBA00011962"/>
    </source>
</evidence>
<evidence type="ECO:0000256" key="8">
    <source>
        <dbReference type="ARBA" id="ARBA00022741"/>
    </source>
</evidence>
<reference evidence="17 18" key="1">
    <citation type="submission" date="2013-10" db="EMBL/GenBank/DDBJ databases">
        <authorList>
            <person name="Wang G."/>
            <person name="Zhuang W."/>
        </authorList>
    </citation>
    <scope>NUCLEOTIDE SEQUENCE [LARGE SCALE GENOMIC DNA]</scope>
    <source>
        <strain evidence="17 18">DSM 20118</strain>
    </source>
</reference>
<dbReference type="GO" id="GO:0005524">
    <property type="term" value="F:ATP binding"/>
    <property type="evidence" value="ECO:0007669"/>
    <property type="project" value="UniProtKB-KW"/>
</dbReference>
<comment type="caution">
    <text evidence="17">The sequence shown here is derived from an EMBL/GenBank/DDBJ whole genome shotgun (WGS) entry which is preliminary data.</text>
</comment>
<evidence type="ECO:0000256" key="12">
    <source>
        <dbReference type="ARBA" id="ARBA00023277"/>
    </source>
</evidence>
<evidence type="ECO:0000256" key="10">
    <source>
        <dbReference type="ARBA" id="ARBA00022840"/>
    </source>
</evidence>
<accession>A0A0A0B6X9</accession>
<evidence type="ECO:0000256" key="6">
    <source>
        <dbReference type="ARBA" id="ARBA00022600"/>
    </source>
</evidence>
<feature type="compositionally biased region" description="Low complexity" evidence="15">
    <location>
        <begin position="158"/>
        <end position="174"/>
    </location>
</feature>
<comment type="catalytic activity">
    <reaction evidence="14">
        <text>D-maltose + ATP = alpha-maltose 1-phosphate + ADP + H(+)</text>
        <dbReference type="Rhea" id="RHEA:31915"/>
        <dbReference type="ChEBI" id="CHEBI:15378"/>
        <dbReference type="ChEBI" id="CHEBI:17306"/>
        <dbReference type="ChEBI" id="CHEBI:30616"/>
        <dbReference type="ChEBI" id="CHEBI:63576"/>
        <dbReference type="ChEBI" id="CHEBI:456216"/>
        <dbReference type="EC" id="2.7.1.175"/>
    </reaction>
</comment>
<comment type="subunit">
    <text evidence="3">Monomer.</text>
</comment>
<keyword evidence="10" id="KW-0067">ATP-binding</keyword>